<dbReference type="EMBL" id="OQ890314">
    <property type="protein sequence ID" value="WLJ25695.1"/>
    <property type="molecule type" value="Genomic_DNA"/>
</dbReference>
<keyword evidence="1" id="KW-0240">DNA-directed RNA polymerase</keyword>
<name>A0AA49X3X0_9VIRU</name>
<reference evidence="1" key="1">
    <citation type="submission" date="2023-04" db="EMBL/GenBank/DDBJ databases">
        <title>The human skin virome in hidradenitis suppurativa patients.</title>
        <authorList>
            <person name="Jansen D."/>
        </authorList>
    </citation>
    <scope>NUCLEOTIDE SEQUENCE</scope>
    <source>
        <strain evidence="1">VC3_JansenPhageC</strain>
    </source>
</reference>
<accession>A0AA49X3X0</accession>
<keyword evidence="1" id="KW-0804">Transcription</keyword>
<sequence length="55" mass="6538">MNQIRCGGLLILRSNESYLKEMARELKLIRIELQKQNEPTIKEDKTKENKTSKYI</sequence>
<dbReference type="GO" id="GO:0000428">
    <property type="term" value="C:DNA-directed RNA polymerase complex"/>
    <property type="evidence" value="ECO:0007669"/>
    <property type="project" value="UniProtKB-KW"/>
</dbReference>
<evidence type="ECO:0000313" key="1">
    <source>
        <dbReference type="EMBL" id="WLJ25695.1"/>
    </source>
</evidence>
<proteinExistence type="predicted"/>
<organism evidence="1">
    <name type="scientific">Staphylococcus phage HS06</name>
    <dbReference type="NCBI Taxonomy" id="3056400"/>
    <lineage>
        <taxon>Viruses</taxon>
    </lineage>
</organism>
<protein>
    <submittedName>
        <fullName evidence="1">DNA-directed RNA polymerase subunit</fullName>
    </submittedName>
</protein>